<sequence length="133" mass="15084">MLLRVLVVLLVAGCSYIAGVMTEVSSDTEMDAESKVKSAVEDFLVYPSAATYKNVKYHVLNQNEEGDETGYYCGEVFGFEDGLPYGYKRFIVRLHKNKEGKTVVSIPLVEKVDDIVPVEQFDPIWERYCNRES</sequence>
<comment type="caution">
    <text evidence="2">The sequence shown here is derived from an EMBL/GenBank/DDBJ whole genome shotgun (WGS) entry which is preliminary data.</text>
</comment>
<name>A0A4R3NNM5_9GAMM</name>
<evidence type="ECO:0000256" key="1">
    <source>
        <dbReference type="SAM" id="SignalP"/>
    </source>
</evidence>
<reference evidence="2 3" key="1">
    <citation type="submission" date="2019-03" db="EMBL/GenBank/DDBJ databases">
        <title>Genomic analyses of the natural microbiome of Caenorhabditis elegans.</title>
        <authorList>
            <person name="Samuel B."/>
        </authorList>
    </citation>
    <scope>NUCLEOTIDE SEQUENCE [LARGE SCALE GENOMIC DNA]</scope>
    <source>
        <strain evidence="2 3">JUb102</strain>
    </source>
</reference>
<evidence type="ECO:0000313" key="3">
    <source>
        <dbReference type="Proteomes" id="UP000295055"/>
    </source>
</evidence>
<keyword evidence="1" id="KW-0732">Signal</keyword>
<dbReference type="EMBL" id="SMAS01000003">
    <property type="protein sequence ID" value="TCT35952.1"/>
    <property type="molecule type" value="Genomic_DNA"/>
</dbReference>
<evidence type="ECO:0000313" key="2">
    <source>
        <dbReference type="EMBL" id="TCT35952.1"/>
    </source>
</evidence>
<accession>A0A4R3NNM5</accession>
<dbReference type="Proteomes" id="UP000295055">
    <property type="component" value="Unassembled WGS sequence"/>
</dbReference>
<dbReference type="OrthoDB" id="6461303at2"/>
<dbReference type="AlphaFoldDB" id="A0A4R3NNM5"/>
<organism evidence="2 3">
    <name type="scientific">Providencia alcalifaciens</name>
    <dbReference type="NCBI Taxonomy" id="126385"/>
    <lineage>
        <taxon>Bacteria</taxon>
        <taxon>Pseudomonadati</taxon>
        <taxon>Pseudomonadota</taxon>
        <taxon>Gammaproteobacteria</taxon>
        <taxon>Enterobacterales</taxon>
        <taxon>Morganellaceae</taxon>
        <taxon>Providencia</taxon>
    </lineage>
</organism>
<feature type="chain" id="PRO_5021003536" evidence="1">
    <location>
        <begin position="21"/>
        <end position="133"/>
    </location>
</feature>
<proteinExistence type="predicted"/>
<gene>
    <name evidence="2" type="ORF">EC835_103410</name>
</gene>
<protein>
    <submittedName>
        <fullName evidence="2">Uncharacterized protein</fullName>
    </submittedName>
</protein>
<feature type="signal peptide" evidence="1">
    <location>
        <begin position="1"/>
        <end position="20"/>
    </location>
</feature>